<keyword evidence="1" id="KW-0732">Signal</keyword>
<protein>
    <submittedName>
        <fullName evidence="2">DUF3515 domain-containing protein</fullName>
    </submittedName>
</protein>
<dbReference type="PROSITE" id="PS51257">
    <property type="entry name" value="PROKAR_LIPOPROTEIN"/>
    <property type="match status" value="1"/>
</dbReference>
<feature type="signal peptide" evidence="1">
    <location>
        <begin position="1"/>
        <end position="20"/>
    </location>
</feature>
<dbReference type="Proteomes" id="UP001597277">
    <property type="component" value="Unassembled WGS sequence"/>
</dbReference>
<proteinExistence type="predicted"/>
<evidence type="ECO:0000256" key="1">
    <source>
        <dbReference type="SAM" id="SignalP"/>
    </source>
</evidence>
<sequence>MLRRFLTLLALAVLVLTGCANPVGVPTGPHASAPACGQVLMASPDSLRGLERRSTTSQATTAWGDPAVTLRCGVEVPGPTTDRCVSVETNDGASVDWVSYQEEQPGADGGSWTFVTYGRDPAVEVVIPVAQVGTGQATAFLTELGSAVRVVEAGRACVGPDDLG</sequence>
<gene>
    <name evidence="2" type="ORF">ACFSE6_10270</name>
</gene>
<organism evidence="2 3">
    <name type="scientific">Georgenia deserti</name>
    <dbReference type="NCBI Taxonomy" id="2093781"/>
    <lineage>
        <taxon>Bacteria</taxon>
        <taxon>Bacillati</taxon>
        <taxon>Actinomycetota</taxon>
        <taxon>Actinomycetes</taxon>
        <taxon>Micrococcales</taxon>
        <taxon>Bogoriellaceae</taxon>
        <taxon>Georgenia</taxon>
    </lineage>
</organism>
<accession>A0ABW4L3Q1</accession>
<dbReference type="EMBL" id="JBHUEE010000005">
    <property type="protein sequence ID" value="MFD1718221.1"/>
    <property type="molecule type" value="Genomic_DNA"/>
</dbReference>
<evidence type="ECO:0000313" key="2">
    <source>
        <dbReference type="EMBL" id="MFD1718221.1"/>
    </source>
</evidence>
<feature type="chain" id="PRO_5047266197" evidence="1">
    <location>
        <begin position="21"/>
        <end position="164"/>
    </location>
</feature>
<name>A0ABW4L3Q1_9MICO</name>
<dbReference type="InterPro" id="IPR021903">
    <property type="entry name" value="DUF3515"/>
</dbReference>
<reference evidence="3" key="1">
    <citation type="journal article" date="2019" name="Int. J. Syst. Evol. Microbiol.">
        <title>The Global Catalogue of Microorganisms (GCM) 10K type strain sequencing project: providing services to taxonomists for standard genome sequencing and annotation.</title>
        <authorList>
            <consortium name="The Broad Institute Genomics Platform"/>
            <consortium name="The Broad Institute Genome Sequencing Center for Infectious Disease"/>
            <person name="Wu L."/>
            <person name="Ma J."/>
        </authorList>
    </citation>
    <scope>NUCLEOTIDE SEQUENCE [LARGE SCALE GENOMIC DNA]</scope>
    <source>
        <strain evidence="3">JCM 17130</strain>
    </source>
</reference>
<dbReference type="Pfam" id="PF12028">
    <property type="entry name" value="DUF3515"/>
    <property type="match status" value="1"/>
</dbReference>
<evidence type="ECO:0000313" key="3">
    <source>
        <dbReference type="Proteomes" id="UP001597277"/>
    </source>
</evidence>
<dbReference type="RefSeq" id="WP_388006086.1">
    <property type="nucleotide sequence ID" value="NZ_JBHUEE010000005.1"/>
</dbReference>
<comment type="caution">
    <text evidence="2">The sequence shown here is derived from an EMBL/GenBank/DDBJ whole genome shotgun (WGS) entry which is preliminary data.</text>
</comment>
<keyword evidence="3" id="KW-1185">Reference proteome</keyword>